<evidence type="ECO:0000313" key="4">
    <source>
        <dbReference type="EMBL" id="OEJ93369.1"/>
    </source>
</evidence>
<name>A0A1D3DM27_9ACTN</name>
<keyword evidence="2" id="KW-0472">Membrane</keyword>
<dbReference type="AlphaFoldDB" id="A0A1D3DM27"/>
<feature type="region of interest" description="Disordered" evidence="1">
    <location>
        <begin position="135"/>
        <end position="155"/>
    </location>
</feature>
<dbReference type="EMBL" id="ASHX02000001">
    <property type="protein sequence ID" value="OEJ93369.1"/>
    <property type="molecule type" value="Genomic_DNA"/>
</dbReference>
<evidence type="ECO:0000259" key="3">
    <source>
        <dbReference type="Pfam" id="PF03779"/>
    </source>
</evidence>
<gene>
    <name evidence="4" type="ORF">J116_001685</name>
</gene>
<keyword evidence="5" id="KW-1185">Reference proteome</keyword>
<feature type="transmembrane region" description="Helical" evidence="2">
    <location>
        <begin position="21"/>
        <end position="39"/>
    </location>
</feature>
<evidence type="ECO:0000256" key="2">
    <source>
        <dbReference type="SAM" id="Phobius"/>
    </source>
</evidence>
<sequence>MREPMTPEVRRALREGQRDQLVSLLLVLTAVALFVAPWVNGDPMTGKDAHRNELGVGMIVLFIAMARFKWHLGRWADLTVLAAGAWLVASPWLLGLRDTVVFADGAHVFHVAAGGVLIALSVVSLLLYRASTPRGGAGGGAGGRHRARRPHTAGR</sequence>
<feature type="transmembrane region" description="Helical" evidence="2">
    <location>
        <begin position="75"/>
        <end position="94"/>
    </location>
</feature>
<comment type="caution">
    <text evidence="4">The sequence shown here is derived from an EMBL/GenBank/DDBJ whole genome shotgun (WGS) entry which is preliminary data.</text>
</comment>
<evidence type="ECO:0000313" key="5">
    <source>
        <dbReference type="Proteomes" id="UP000095329"/>
    </source>
</evidence>
<feature type="transmembrane region" description="Helical" evidence="2">
    <location>
        <begin position="106"/>
        <end position="128"/>
    </location>
</feature>
<protein>
    <recommendedName>
        <fullName evidence="3">SPW repeat-containing integral membrane domain-containing protein</fullName>
    </recommendedName>
</protein>
<accession>A0A1D3DM27</accession>
<proteinExistence type="predicted"/>
<evidence type="ECO:0000256" key="1">
    <source>
        <dbReference type="SAM" id="MobiDB-lite"/>
    </source>
</evidence>
<feature type="transmembrane region" description="Helical" evidence="2">
    <location>
        <begin position="51"/>
        <end position="68"/>
    </location>
</feature>
<feature type="domain" description="SPW repeat-containing integral membrane" evidence="3">
    <location>
        <begin position="24"/>
        <end position="121"/>
    </location>
</feature>
<dbReference type="eggNOG" id="ENOG5031ITF">
    <property type="taxonomic scope" value="Bacteria"/>
</dbReference>
<keyword evidence="2" id="KW-1133">Transmembrane helix</keyword>
<dbReference type="STRING" id="1306406.J116_001685"/>
<dbReference type="InterPro" id="IPR005530">
    <property type="entry name" value="SPW"/>
</dbReference>
<keyword evidence="2" id="KW-0812">Transmembrane</keyword>
<feature type="compositionally biased region" description="Basic residues" evidence="1">
    <location>
        <begin position="143"/>
        <end position="155"/>
    </location>
</feature>
<dbReference type="Proteomes" id="UP000095329">
    <property type="component" value="Unassembled WGS sequence"/>
</dbReference>
<organism evidence="4 5">
    <name type="scientific">Streptomyces thermolilacinus SPC6</name>
    <dbReference type="NCBI Taxonomy" id="1306406"/>
    <lineage>
        <taxon>Bacteria</taxon>
        <taxon>Bacillati</taxon>
        <taxon>Actinomycetota</taxon>
        <taxon>Actinomycetes</taxon>
        <taxon>Kitasatosporales</taxon>
        <taxon>Streptomycetaceae</taxon>
        <taxon>Streptomyces</taxon>
    </lineage>
</organism>
<dbReference type="Pfam" id="PF03779">
    <property type="entry name" value="SPW"/>
    <property type="match status" value="1"/>
</dbReference>
<reference evidence="4 5" key="1">
    <citation type="journal article" date="2013" name="Genome Announc.">
        <title>Genome Sequence of Streptomyces violaceusniger Strain SPC6, a Halotolerant Streptomycete That Exhibits Rapid Growth and Development.</title>
        <authorList>
            <person name="Chen X."/>
            <person name="Zhang B."/>
            <person name="Zhang W."/>
            <person name="Wu X."/>
            <person name="Zhang M."/>
            <person name="Chen T."/>
            <person name="Liu G."/>
            <person name="Dyson P."/>
        </authorList>
    </citation>
    <scope>NUCLEOTIDE SEQUENCE [LARGE SCALE GENOMIC DNA]</scope>
    <source>
        <strain evidence="4 5">SPC6</strain>
    </source>
</reference>